<feature type="compositionally biased region" description="Basic and acidic residues" evidence="1">
    <location>
        <begin position="110"/>
        <end position="122"/>
    </location>
</feature>
<proteinExistence type="predicted"/>
<feature type="compositionally biased region" description="Polar residues" evidence="1">
    <location>
        <begin position="1263"/>
        <end position="1290"/>
    </location>
</feature>
<name>A0A8H4KSG0_9HYPO</name>
<sequence>MATPAAPLNNTPVPAPSCPPGEGNKRPDLLVVQEDNDSATHLGPTEQDDPASHGPGANPDEENPRDLATDARPKSHESPSDVMLEIRALQNKLLLLEGRVGNGSGIAHGDSGRSDEKRLSHITDERKLRKQIRRAQSARKWVDETESFANETRDERASHGREGMFMHYITPAGEEHVVSGRREVGKGGTNFQSEAEYDFWNVVLNEPHRGIRPPTSLRPHYSRKLGPPNEWDTSDSDEWSSGTSIATRDFDYFRARLRGDFEWELDRLNSQKSRFEKHKKKKKQIQAEKEEQARHRDDPAKAKVEEEDEEVEEDNKNHTIAVNLNPLEWRDFRASRKTVARSSSLIDILIGEPQVLDQFFDHYRTKAMKDKAISHRSKTVEGHQTQKGEATGQSSARDGRAPLPERIRIHSKELIKTLGILHGSELASEGIPTDSLVMFRPYRMLTYYETEIRQWHSRLEKKFQKSEALSAETVATEQLTTNVGGAAADDEKEDAKSIQEETSDVPDPEGYSKSETTLEHLTCLLEFMDQYILKRMKYLESSACEKIFFSDIWHLFKPGDHVISADGKQVYQVFNVISHPHVGTDRWSKFTKAMEDSSDESIDDDISIQCVFIHFDGQQIGPVLRTFSIPKFDGEKPVTSLTIYPIQFHVRKKLDRHIMKLKQSGDQVDEAVKNGVTKLQETLVERGKLFTEVAAVKHMYYSGLTVDTRDEVQSQVMIDFAEAFMVEKNKNWKPDLKQLIGFVATGDSTDPEAPCNALCCANEIAHNDVYVDKKRHHDFMKVMMSGMEDGMDDLPPANIYPRPLETLKTGESKLTRDDLLIMSYSVFGFVLRDRSWAQLDLTHLTHVTDLVDEPVTINDDDTEDDKTAFGQLVLPPGHKKMVLSLISQHFRNKAMQRERERDEQVDIVRGKGKGLIILLHGAPGVGKTTTAEGVAEKFKKPLFQITCGDLGSTAKEVEDALQTNFALANRWGCILLLDEADVFLAERRRDDFTRNGLVAVFLRVLEYYAGILFLTTNRIGDFDEAFASRVHMSLHYPPLTERSTSRIFELNLKMIKARYQSADRKIAIDKDEILEYAERYWQNNKKARLNGRQIRNACQTALALAEFDAQPEGSKYDLAVTSDAKVHLSVKNIQTVSDAYLEFIEYLKAVHGTDAETHANEAGLRALETAYLAMKSSGGLRGMSSSQAPEARENQLHKFKLQSPLPQAQTAQVRPKPDYHAQQHRRGPSYDVAHPSMGPYNTPPRMAQPPSGMTPYGQGMSMPGQNYPQYQDQVSAQEQFNPSGSQQRLSLPQHRSYSPSPPGSGPQYRPSSGTHMADGAANASMGPMHERSAEAYGRQDPRTGNVWPPNVEEQRPGNDLPQQFRDHNQSYPHAGNPI</sequence>
<dbReference type="InterPro" id="IPR054289">
    <property type="entry name" value="DUF7025"/>
</dbReference>
<dbReference type="CDD" id="cd19481">
    <property type="entry name" value="RecA-like_protease"/>
    <property type="match status" value="1"/>
</dbReference>
<comment type="caution">
    <text evidence="3">The sequence shown here is derived from an EMBL/GenBank/DDBJ whole genome shotgun (WGS) entry which is preliminary data.</text>
</comment>
<protein>
    <submittedName>
        <fullName evidence="3">Protein MSP1</fullName>
    </submittedName>
</protein>
<dbReference type="Pfam" id="PF22942">
    <property type="entry name" value="DUF7025"/>
    <property type="match status" value="1"/>
</dbReference>
<dbReference type="GO" id="GO:0016887">
    <property type="term" value="F:ATP hydrolysis activity"/>
    <property type="evidence" value="ECO:0007669"/>
    <property type="project" value="InterPro"/>
</dbReference>
<dbReference type="PANTHER" id="PTHR46411:SF2">
    <property type="entry name" value="AAA+ ATPASE DOMAIN-CONTAINING PROTEIN"/>
    <property type="match status" value="1"/>
</dbReference>
<feature type="region of interest" description="Disordered" evidence="1">
    <location>
        <begin position="1"/>
        <end position="83"/>
    </location>
</feature>
<reference evidence="3" key="1">
    <citation type="submission" date="2020-01" db="EMBL/GenBank/DDBJ databases">
        <title>Identification and distribution of gene clusters putatively required for synthesis of sphingolipid metabolism inhibitors in phylogenetically diverse species of the filamentous fungus Fusarium.</title>
        <authorList>
            <person name="Kim H.-S."/>
            <person name="Busman M."/>
            <person name="Brown D.W."/>
            <person name="Divon H."/>
            <person name="Uhlig S."/>
            <person name="Proctor R.H."/>
        </authorList>
    </citation>
    <scope>NUCLEOTIDE SEQUENCE</scope>
    <source>
        <strain evidence="3">NRRL 53441</strain>
    </source>
</reference>
<dbReference type="Pfam" id="PF23232">
    <property type="entry name" value="AAA_lid_13"/>
    <property type="match status" value="1"/>
</dbReference>
<feature type="compositionally biased region" description="Basic and acidic residues" evidence="1">
    <location>
        <begin position="1328"/>
        <end position="1341"/>
    </location>
</feature>
<feature type="region of interest" description="Disordered" evidence="1">
    <location>
        <begin position="371"/>
        <end position="401"/>
    </location>
</feature>
<feature type="region of interest" description="Disordered" evidence="1">
    <location>
        <begin position="102"/>
        <end position="122"/>
    </location>
</feature>
<feature type="compositionally biased region" description="Basic residues" evidence="1">
    <location>
        <begin position="275"/>
        <end position="284"/>
    </location>
</feature>
<feature type="region of interest" description="Disordered" evidence="1">
    <location>
        <begin position="273"/>
        <end position="315"/>
    </location>
</feature>
<evidence type="ECO:0000259" key="2">
    <source>
        <dbReference type="SMART" id="SM00382"/>
    </source>
</evidence>
<keyword evidence="4" id="KW-1185">Reference proteome</keyword>
<feature type="compositionally biased region" description="Basic and acidic residues" evidence="1">
    <location>
        <begin position="285"/>
        <end position="304"/>
    </location>
</feature>
<dbReference type="OrthoDB" id="10042665at2759"/>
<feature type="compositionally biased region" description="Basic and acidic residues" evidence="1">
    <location>
        <begin position="371"/>
        <end position="386"/>
    </location>
</feature>
<dbReference type="SMART" id="SM00382">
    <property type="entry name" value="AAA"/>
    <property type="match status" value="1"/>
</dbReference>
<feature type="region of interest" description="Disordered" evidence="1">
    <location>
        <begin position="1200"/>
        <end position="1378"/>
    </location>
</feature>
<feature type="domain" description="AAA+ ATPase" evidence="2">
    <location>
        <begin position="913"/>
        <end position="1040"/>
    </location>
</feature>
<feature type="region of interest" description="Disordered" evidence="1">
    <location>
        <begin position="483"/>
        <end position="513"/>
    </location>
</feature>
<gene>
    <name evidence="3" type="ORF">F53441_3065</name>
</gene>
<dbReference type="InterPro" id="IPR056599">
    <property type="entry name" value="AAA_lid_fung"/>
</dbReference>
<dbReference type="InterPro" id="IPR027417">
    <property type="entry name" value="P-loop_NTPase"/>
</dbReference>
<feature type="compositionally biased region" description="Polar residues" evidence="1">
    <location>
        <begin position="387"/>
        <end position="396"/>
    </location>
</feature>
<dbReference type="InterPro" id="IPR003959">
    <property type="entry name" value="ATPase_AAA_core"/>
</dbReference>
<feature type="compositionally biased region" description="Basic and acidic residues" evidence="1">
    <location>
        <begin position="62"/>
        <end position="79"/>
    </location>
</feature>
<organism evidence="3 4">
    <name type="scientific">Fusarium austroafricanum</name>
    <dbReference type="NCBI Taxonomy" id="2364996"/>
    <lineage>
        <taxon>Eukaryota</taxon>
        <taxon>Fungi</taxon>
        <taxon>Dikarya</taxon>
        <taxon>Ascomycota</taxon>
        <taxon>Pezizomycotina</taxon>
        <taxon>Sordariomycetes</taxon>
        <taxon>Hypocreomycetidae</taxon>
        <taxon>Hypocreales</taxon>
        <taxon>Nectriaceae</taxon>
        <taxon>Fusarium</taxon>
        <taxon>Fusarium concolor species complex</taxon>
    </lineage>
</organism>
<dbReference type="Gene3D" id="3.40.50.300">
    <property type="entry name" value="P-loop containing nucleotide triphosphate hydrolases"/>
    <property type="match status" value="1"/>
</dbReference>
<dbReference type="Proteomes" id="UP000605986">
    <property type="component" value="Unassembled WGS sequence"/>
</dbReference>
<dbReference type="EMBL" id="JAADJG010000125">
    <property type="protein sequence ID" value="KAF4454438.1"/>
    <property type="molecule type" value="Genomic_DNA"/>
</dbReference>
<evidence type="ECO:0000313" key="3">
    <source>
        <dbReference type="EMBL" id="KAF4454438.1"/>
    </source>
</evidence>
<dbReference type="GO" id="GO:0005524">
    <property type="term" value="F:ATP binding"/>
    <property type="evidence" value="ECO:0007669"/>
    <property type="project" value="InterPro"/>
</dbReference>
<dbReference type="InterPro" id="IPR003593">
    <property type="entry name" value="AAA+_ATPase"/>
</dbReference>
<dbReference type="Pfam" id="PF00004">
    <property type="entry name" value="AAA"/>
    <property type="match status" value="1"/>
</dbReference>
<dbReference type="PANTHER" id="PTHR46411">
    <property type="entry name" value="FAMILY ATPASE, PUTATIVE-RELATED"/>
    <property type="match status" value="1"/>
</dbReference>
<dbReference type="SUPFAM" id="SSF52540">
    <property type="entry name" value="P-loop containing nucleoside triphosphate hydrolases"/>
    <property type="match status" value="1"/>
</dbReference>
<accession>A0A8H4KSG0</accession>
<evidence type="ECO:0000313" key="4">
    <source>
        <dbReference type="Proteomes" id="UP000605986"/>
    </source>
</evidence>
<evidence type="ECO:0000256" key="1">
    <source>
        <dbReference type="SAM" id="MobiDB-lite"/>
    </source>
</evidence>
<feature type="region of interest" description="Disordered" evidence="1">
    <location>
        <begin position="211"/>
        <end position="240"/>
    </location>
</feature>